<organism evidence="1 2">
    <name type="scientific">Pisolithus microcarpus 441</name>
    <dbReference type="NCBI Taxonomy" id="765257"/>
    <lineage>
        <taxon>Eukaryota</taxon>
        <taxon>Fungi</taxon>
        <taxon>Dikarya</taxon>
        <taxon>Basidiomycota</taxon>
        <taxon>Agaricomycotina</taxon>
        <taxon>Agaricomycetes</taxon>
        <taxon>Agaricomycetidae</taxon>
        <taxon>Boletales</taxon>
        <taxon>Sclerodermatineae</taxon>
        <taxon>Pisolithaceae</taxon>
        <taxon>Pisolithus</taxon>
    </lineage>
</organism>
<dbReference type="EMBL" id="KN833702">
    <property type="protein sequence ID" value="KIK26389.1"/>
    <property type="molecule type" value="Genomic_DNA"/>
</dbReference>
<reference evidence="1 2" key="1">
    <citation type="submission" date="2014-04" db="EMBL/GenBank/DDBJ databases">
        <authorList>
            <consortium name="DOE Joint Genome Institute"/>
            <person name="Kuo A."/>
            <person name="Kohler A."/>
            <person name="Costa M.D."/>
            <person name="Nagy L.G."/>
            <person name="Floudas D."/>
            <person name="Copeland A."/>
            <person name="Barry K.W."/>
            <person name="Cichocki N."/>
            <person name="Veneault-Fourrey C."/>
            <person name="LaButti K."/>
            <person name="Lindquist E.A."/>
            <person name="Lipzen A."/>
            <person name="Lundell T."/>
            <person name="Morin E."/>
            <person name="Murat C."/>
            <person name="Sun H."/>
            <person name="Tunlid A."/>
            <person name="Henrissat B."/>
            <person name="Grigoriev I.V."/>
            <person name="Hibbett D.S."/>
            <person name="Martin F."/>
            <person name="Nordberg H.P."/>
            <person name="Cantor M.N."/>
            <person name="Hua S.X."/>
        </authorList>
    </citation>
    <scope>NUCLEOTIDE SEQUENCE [LARGE SCALE GENOMIC DNA]</scope>
    <source>
        <strain evidence="1 2">441</strain>
    </source>
</reference>
<evidence type="ECO:0000313" key="1">
    <source>
        <dbReference type="EMBL" id="KIK26389.1"/>
    </source>
</evidence>
<proteinExistence type="predicted"/>
<dbReference type="AlphaFoldDB" id="A0A0C9ZKA5"/>
<dbReference type="HOGENOM" id="CLU_2628646_0_0_1"/>
<reference evidence="2" key="2">
    <citation type="submission" date="2015-01" db="EMBL/GenBank/DDBJ databases">
        <title>Evolutionary Origins and Diversification of the Mycorrhizal Mutualists.</title>
        <authorList>
            <consortium name="DOE Joint Genome Institute"/>
            <consortium name="Mycorrhizal Genomics Consortium"/>
            <person name="Kohler A."/>
            <person name="Kuo A."/>
            <person name="Nagy L.G."/>
            <person name="Floudas D."/>
            <person name="Copeland A."/>
            <person name="Barry K.W."/>
            <person name="Cichocki N."/>
            <person name="Veneault-Fourrey C."/>
            <person name="LaButti K."/>
            <person name="Lindquist E.A."/>
            <person name="Lipzen A."/>
            <person name="Lundell T."/>
            <person name="Morin E."/>
            <person name="Murat C."/>
            <person name="Riley R."/>
            <person name="Ohm R."/>
            <person name="Sun H."/>
            <person name="Tunlid A."/>
            <person name="Henrissat B."/>
            <person name="Grigoriev I.V."/>
            <person name="Hibbett D.S."/>
            <person name="Martin F."/>
        </authorList>
    </citation>
    <scope>NUCLEOTIDE SEQUENCE [LARGE SCALE GENOMIC DNA]</scope>
    <source>
        <strain evidence="2">441</strain>
    </source>
</reference>
<evidence type="ECO:0000313" key="2">
    <source>
        <dbReference type="Proteomes" id="UP000054018"/>
    </source>
</evidence>
<keyword evidence="2" id="KW-1185">Reference proteome</keyword>
<name>A0A0C9ZKA5_9AGAM</name>
<dbReference type="Proteomes" id="UP000054018">
    <property type="component" value="Unassembled WGS sequence"/>
</dbReference>
<accession>A0A0C9ZKA5</accession>
<sequence length="78" mass="8761">RGYPRDGCISQFLTSTRPTHKPIVDYSDTPIGDRVADTKYLFIESRANMGTFQEQPLGSGRSTYMFGAGIAEWTRARL</sequence>
<feature type="non-terminal residue" evidence="1">
    <location>
        <position position="1"/>
    </location>
</feature>
<feature type="non-terminal residue" evidence="1">
    <location>
        <position position="78"/>
    </location>
</feature>
<protein>
    <submittedName>
        <fullName evidence="1">Uncharacterized protein</fullName>
    </submittedName>
</protein>
<gene>
    <name evidence="1" type="ORF">PISMIDRAFT_676226</name>
</gene>